<keyword evidence="1" id="KW-0732">Signal</keyword>
<organism evidence="3">
    <name type="scientific">Magallana gigas</name>
    <name type="common">Pacific oyster</name>
    <name type="synonym">Crassostrea gigas</name>
    <dbReference type="NCBI Taxonomy" id="29159"/>
    <lineage>
        <taxon>Eukaryota</taxon>
        <taxon>Metazoa</taxon>
        <taxon>Spiralia</taxon>
        <taxon>Lophotrochozoa</taxon>
        <taxon>Mollusca</taxon>
        <taxon>Bivalvia</taxon>
        <taxon>Autobranchia</taxon>
        <taxon>Pteriomorphia</taxon>
        <taxon>Ostreida</taxon>
        <taxon>Ostreoidea</taxon>
        <taxon>Ostreidae</taxon>
        <taxon>Magallana</taxon>
    </lineage>
</organism>
<feature type="domain" description="VWFC" evidence="2">
    <location>
        <begin position="303"/>
        <end position="369"/>
    </location>
</feature>
<feature type="domain" description="VWFC" evidence="2">
    <location>
        <begin position="863"/>
        <end position="929"/>
    </location>
</feature>
<dbReference type="PANTHER" id="PTHR11348">
    <property type="entry name" value="CONNECTIVE TISSUE GROWTH FACTOR-RELATED"/>
    <property type="match status" value="1"/>
</dbReference>
<reference evidence="3" key="1">
    <citation type="journal article" date="2012" name="Nature">
        <title>The oyster genome reveals stress adaptation and complexity of shell formation.</title>
        <authorList>
            <person name="Zhang G."/>
            <person name="Fang X."/>
            <person name="Guo X."/>
            <person name="Li L."/>
            <person name="Luo R."/>
            <person name="Xu F."/>
            <person name="Yang P."/>
            <person name="Zhang L."/>
            <person name="Wang X."/>
            <person name="Qi H."/>
            <person name="Xiong Z."/>
            <person name="Que H."/>
            <person name="Xie Y."/>
            <person name="Holland P.W."/>
            <person name="Paps J."/>
            <person name="Zhu Y."/>
            <person name="Wu F."/>
            <person name="Chen Y."/>
            <person name="Wang J."/>
            <person name="Peng C."/>
            <person name="Meng J."/>
            <person name="Yang L."/>
            <person name="Liu J."/>
            <person name="Wen B."/>
            <person name="Zhang N."/>
            <person name="Huang Z."/>
            <person name="Zhu Q."/>
            <person name="Feng Y."/>
            <person name="Mount A."/>
            <person name="Hedgecock D."/>
            <person name="Xu Z."/>
            <person name="Liu Y."/>
            <person name="Domazet-Loso T."/>
            <person name="Du Y."/>
            <person name="Sun X."/>
            <person name="Zhang S."/>
            <person name="Liu B."/>
            <person name="Cheng P."/>
            <person name="Jiang X."/>
            <person name="Li J."/>
            <person name="Fan D."/>
            <person name="Wang W."/>
            <person name="Fu W."/>
            <person name="Wang T."/>
            <person name="Wang B."/>
            <person name="Zhang J."/>
            <person name="Peng Z."/>
            <person name="Li Y."/>
            <person name="Li N."/>
            <person name="Wang J."/>
            <person name="Chen M."/>
            <person name="He Y."/>
            <person name="Tan F."/>
            <person name="Song X."/>
            <person name="Zheng Q."/>
            <person name="Huang R."/>
            <person name="Yang H."/>
            <person name="Du X."/>
            <person name="Chen L."/>
            <person name="Yang M."/>
            <person name="Gaffney P.M."/>
            <person name="Wang S."/>
            <person name="Luo L."/>
            <person name="She Z."/>
            <person name="Ming Y."/>
            <person name="Huang W."/>
            <person name="Zhang S."/>
            <person name="Huang B."/>
            <person name="Zhang Y."/>
            <person name="Qu T."/>
            <person name="Ni P."/>
            <person name="Miao G."/>
            <person name="Wang J."/>
            <person name="Wang Q."/>
            <person name="Steinberg C.E."/>
            <person name="Wang H."/>
            <person name="Li N."/>
            <person name="Qian L."/>
            <person name="Zhang G."/>
            <person name="Li Y."/>
            <person name="Yang H."/>
            <person name="Liu X."/>
            <person name="Wang J."/>
            <person name="Yin Y."/>
            <person name="Wang J."/>
        </authorList>
    </citation>
    <scope>NUCLEOTIDE SEQUENCE [LARGE SCALE GENOMIC DNA]</scope>
    <source>
        <strain evidence="3">05x7-T-G4-1.051#20</strain>
    </source>
</reference>
<sequence length="1732" mass="187756">MRPTPAPGMTYAPQAFPTPFKLPTLAPGVTLGPGQTLIPPFQYITPLPGYTYAPGMQPTPAPGLTYPPYLFPTPAPAMPPTPNPVPTAVSGIITGIGVGGNGSACFYHGIAYGQGQKWEDGCQLLCECIDMHIGRYRCKERCPTYLDVPNNCRLVVDPKDPCCKVPECFDTPTPAPVTPPTPGLFPTLTPVPATTITVEPKIKDMCVHNGVPYTQGQKWFDGCSKACICEDAKSGYYRCDDRCTTYTSIPTQCTLVADPKDPECCEVPQCITVPPNPTNGTIVITGVTGVVTGGGIVPTTPMPGCFYKGKFYADGQKWQDGCDYNCECIDGMNGKYQCSQRCPSYPIIPPQCQLQRDENDICCYKPKCDFFNPPSTPSLGPTLTPTPSPTPVAFCVYNGLPYSQGDTWNKGCSQTCRCDDAQTNYYSCYDRCPSFNNLPDGCKMVVDPNDACCEVPECPNVPTPAPFVQPTLAPGVSPSPTYPVPTLAPGIISGSGPKPDPNTGIGQYIGFCEYKGKKYHKGDTWDDACSYKCECIDEASGAYTCTERCPRFATLPQSCFMTTDPYDQCCKIPTCPSAPTPGPLGPTPSPTPKDVCMYNGKAYTQGQKWSDKCDKNCVCDDAKQGLYTCTDRCPKYDNVPSSCVMVADPNDPNCCQAPQCSNVTAGVQGSITGSGHPPTVNNMCYYKGSLYQQGQRWRDGCSYDCVCDDANTGRYTCHDICKRFPSLPSSCRLEIDPANPCCRKPNCVNPTPAPGMTSTPPLTEFCLYNGVIVKQGQVLRMGCDKTCRCDDAKSGQINCQDRCPTYQTLSQGCTLVTDPKDPCCQVPDCLNPNSTDPNTIVTGVPGTIVVSPQTGTSVNGNRNSCVYKGVFYNQGQKWDDGCTYTCECVDAYKGQYRCTEKCPRYAKLPSYCTLVEDPADKCCQKPYCTPIFTPTPPAPLPGSTTPTPIPGPAEPKYCSYKGDLYQQGQLWYDGCDLSCRCENSTSNLFRCQERCAVFNNVPVSCSLVPDPSDPSCCKIPSCKSAGTTPLVGINTPPTTVAPGVITGIGKIPTPSPGCIYKGTKYSAGQKWDDGCDYSCECVNGMTGQYKCTQKCTRYIGLPPQCQLITDPFNKCCRIPYCDYSKNPTPRPISFCSYKGVYYTQGQTWSDGCDRTCRCEEPSKGLITCTNKCKIFNNLPSTCRLVTDPKDACCLVPDCNRYPTPAPPLPPQLGITTTPVPIVVPTSVAGSFTGSNQYPNVGFGGTSKRNVCVYKGVIYNQGNTWTDGCDYSCECIDAEKGLYKCTDRCQNYYNLPPQCYKVYDPNDKCCTIAKCDFNYNATTPVPPTTPTTTATTVPSISTIKPMDQCLYVDGSLYAKGATWNVGCDYVCTCEDPTTNKYKCNARCQGYSGLPSVCTLQPDPNDQCCEKPDCGSYTPSIDGPITPSPNALNIFPIGTHNSFTGTGWQPGTFKPPTFGGRNVCIYNGNIYNQGQSWDDGCKYVCTCENANSGVYRCTSKCPHFSQSLPSYCRLVNVPGQCCQSMTCDVPGYGTYNPIPQLNPTPAPGKPPGSTMLPPNTNIQITTPAPVNVFPGQGYPINSAQIPQVTNQCIFQNKVYSQGETWDQDCKFSCECKDGRSGYFECKSKCPTYKDIQKANCFSVQATGLNGDCCESIKCPDSNGNIVSVDPNHPSQFPIYGTFQPGYSGFRPNYKPPSSGLTGTSKEDLIREYLFTRLKLAATNSCHLTVKASSQ</sequence>
<feature type="domain" description="VWFC" evidence="2">
    <location>
        <begin position="393"/>
        <end position="459"/>
    </location>
</feature>
<dbReference type="SUPFAM" id="SSF57603">
    <property type="entry name" value="FnI-like domain"/>
    <property type="match status" value="1"/>
</dbReference>
<dbReference type="GO" id="GO:0007155">
    <property type="term" value="P:cell adhesion"/>
    <property type="evidence" value="ECO:0007669"/>
    <property type="project" value="TreeGrafter"/>
</dbReference>
<dbReference type="SMART" id="SM00215">
    <property type="entry name" value="VWC_out"/>
    <property type="match status" value="7"/>
</dbReference>
<evidence type="ECO:0000313" key="3">
    <source>
        <dbReference type="EMBL" id="EKC20390.1"/>
    </source>
</evidence>
<dbReference type="GO" id="GO:0045597">
    <property type="term" value="P:positive regulation of cell differentiation"/>
    <property type="evidence" value="ECO:0007669"/>
    <property type="project" value="TreeGrafter"/>
</dbReference>
<proteinExistence type="predicted"/>
<evidence type="ECO:0000259" key="2">
    <source>
        <dbReference type="PROSITE" id="PS50184"/>
    </source>
</evidence>
<feature type="domain" description="VWFC" evidence="2">
    <location>
        <begin position="682"/>
        <end position="748"/>
    </location>
</feature>
<dbReference type="InParanoid" id="K1PVS2"/>
<feature type="domain" description="VWFC" evidence="2">
    <location>
        <begin position="594"/>
        <end position="661"/>
    </location>
</feature>
<evidence type="ECO:0000256" key="1">
    <source>
        <dbReference type="ARBA" id="ARBA00022729"/>
    </source>
</evidence>
<dbReference type="PROSITE" id="PS50184">
    <property type="entry name" value="VWFC_2"/>
    <property type="match status" value="12"/>
</dbReference>
<gene>
    <name evidence="3" type="ORF">CGI_10006106</name>
</gene>
<feature type="domain" description="VWFC" evidence="2">
    <location>
        <begin position="1249"/>
        <end position="1315"/>
    </location>
</feature>
<accession>K1PVS2</accession>
<feature type="domain" description="VWFC" evidence="2">
    <location>
        <begin position="510"/>
        <end position="576"/>
    </location>
</feature>
<feature type="domain" description="VWFC" evidence="2">
    <location>
        <begin position="1056"/>
        <end position="1122"/>
    </location>
</feature>
<dbReference type="GO" id="GO:0005178">
    <property type="term" value="F:integrin binding"/>
    <property type="evidence" value="ECO:0007669"/>
    <property type="project" value="TreeGrafter"/>
</dbReference>
<dbReference type="InterPro" id="IPR001007">
    <property type="entry name" value="VWF_dom"/>
</dbReference>
<feature type="domain" description="VWFC" evidence="2">
    <location>
        <begin position="1588"/>
        <end position="1657"/>
    </location>
</feature>
<dbReference type="SMART" id="SM00214">
    <property type="entry name" value="VWC"/>
    <property type="match status" value="16"/>
</dbReference>
<keyword evidence="3" id="KW-0675">Receptor</keyword>
<dbReference type="PROSITE" id="PS01208">
    <property type="entry name" value="VWFC_1"/>
    <property type="match status" value="9"/>
</dbReference>
<feature type="domain" description="VWFC" evidence="2">
    <location>
        <begin position="103"/>
        <end position="169"/>
    </location>
</feature>
<dbReference type="InterPro" id="IPR050941">
    <property type="entry name" value="CCN"/>
</dbReference>
<feature type="domain" description="VWFC" evidence="2">
    <location>
        <begin position="204"/>
        <end position="271"/>
    </location>
</feature>
<feature type="domain" description="VWFC" evidence="2">
    <location>
        <begin position="1460"/>
        <end position="1526"/>
    </location>
</feature>
<protein>
    <submittedName>
        <fullName evidence="3">Putative epidermal cell surface receptor</fullName>
    </submittedName>
</protein>
<name>K1PVS2_MAGGI</name>
<dbReference type="EMBL" id="JH816429">
    <property type="protein sequence ID" value="EKC20390.1"/>
    <property type="molecule type" value="Genomic_DNA"/>
</dbReference>
<dbReference type="GO" id="GO:0005615">
    <property type="term" value="C:extracellular space"/>
    <property type="evidence" value="ECO:0007669"/>
    <property type="project" value="TreeGrafter"/>
</dbReference>
<dbReference type="HOGENOM" id="CLU_239942_0_0_1"/>